<proteinExistence type="predicted"/>
<sequence>MFRHCCAFLIRYGNDACTCVFLLTQATALPGYSANKV</sequence>
<reference evidence="1" key="1">
    <citation type="submission" date="2014-11" db="EMBL/GenBank/DDBJ databases">
        <authorList>
            <person name="Amaro Gonzalez C."/>
        </authorList>
    </citation>
    <scope>NUCLEOTIDE SEQUENCE</scope>
</reference>
<accession>A0A0E9Q7E5</accession>
<evidence type="ECO:0000313" key="1">
    <source>
        <dbReference type="EMBL" id="JAH12689.1"/>
    </source>
</evidence>
<dbReference type="EMBL" id="GBXM01095888">
    <property type="protein sequence ID" value="JAH12689.1"/>
    <property type="molecule type" value="Transcribed_RNA"/>
</dbReference>
<name>A0A0E9Q7E5_ANGAN</name>
<reference evidence="1" key="2">
    <citation type="journal article" date="2015" name="Fish Shellfish Immunol.">
        <title>Early steps in the European eel (Anguilla anguilla)-Vibrio vulnificus interaction in the gills: Role of the RtxA13 toxin.</title>
        <authorList>
            <person name="Callol A."/>
            <person name="Pajuelo D."/>
            <person name="Ebbesson L."/>
            <person name="Teles M."/>
            <person name="MacKenzie S."/>
            <person name="Amaro C."/>
        </authorList>
    </citation>
    <scope>NUCLEOTIDE SEQUENCE</scope>
</reference>
<organism evidence="1">
    <name type="scientific">Anguilla anguilla</name>
    <name type="common">European freshwater eel</name>
    <name type="synonym">Muraena anguilla</name>
    <dbReference type="NCBI Taxonomy" id="7936"/>
    <lineage>
        <taxon>Eukaryota</taxon>
        <taxon>Metazoa</taxon>
        <taxon>Chordata</taxon>
        <taxon>Craniata</taxon>
        <taxon>Vertebrata</taxon>
        <taxon>Euteleostomi</taxon>
        <taxon>Actinopterygii</taxon>
        <taxon>Neopterygii</taxon>
        <taxon>Teleostei</taxon>
        <taxon>Anguilliformes</taxon>
        <taxon>Anguillidae</taxon>
        <taxon>Anguilla</taxon>
    </lineage>
</organism>
<dbReference type="AlphaFoldDB" id="A0A0E9Q7E5"/>
<protein>
    <submittedName>
        <fullName evidence="1">Uncharacterized protein</fullName>
    </submittedName>
</protein>